<comment type="cofactor">
    <cofactor evidence="2">
        <name>Ca(2+)</name>
        <dbReference type="ChEBI" id="CHEBI:29108"/>
    </cofactor>
</comment>
<keyword evidence="2" id="KW-0106">Calcium</keyword>
<name>A0A3M7Q1Z5_BRAPC</name>
<dbReference type="AlphaFoldDB" id="A0A3M7Q1Z5"/>
<dbReference type="Proteomes" id="UP000276133">
    <property type="component" value="Unassembled WGS sequence"/>
</dbReference>
<sequence length="90" mass="10302">MDYQQTNFNTISIPMNNMRSEAPLLPEQTVWMQKPHPVPGCPPGLDYLLPISKIHAEQLVSLTEAFVGWDTNNKYVLRNSSGMQIFYAFE</sequence>
<comment type="similarity">
    <text evidence="1 2">Belongs to the phospholipid scramblase family.</text>
</comment>
<keyword evidence="4" id="KW-1185">Reference proteome</keyword>
<gene>
    <name evidence="3" type="ORF">BpHYR1_018702</name>
</gene>
<evidence type="ECO:0000256" key="2">
    <source>
        <dbReference type="RuleBase" id="RU363116"/>
    </source>
</evidence>
<dbReference type="GO" id="GO:0005886">
    <property type="term" value="C:plasma membrane"/>
    <property type="evidence" value="ECO:0007669"/>
    <property type="project" value="TreeGrafter"/>
</dbReference>
<keyword evidence="2" id="KW-0564">Palmitate</keyword>
<dbReference type="EMBL" id="REGN01007712">
    <property type="protein sequence ID" value="RNA05466.1"/>
    <property type="molecule type" value="Genomic_DNA"/>
</dbReference>
<accession>A0A3M7Q1Z5</accession>
<comment type="function">
    <text evidence="2">May mediate accelerated ATP-independent bidirectional transbilayer migration of phospholipids upon binding calcium ions that results in a loss of phospholipid asymmetry in the plasma membrane.</text>
</comment>
<evidence type="ECO:0000313" key="3">
    <source>
        <dbReference type="EMBL" id="RNA05466.1"/>
    </source>
</evidence>
<evidence type="ECO:0000256" key="1">
    <source>
        <dbReference type="ARBA" id="ARBA00005350"/>
    </source>
</evidence>
<reference evidence="3 4" key="1">
    <citation type="journal article" date="2018" name="Sci. Rep.">
        <title>Genomic signatures of local adaptation to the degree of environmental predictability in rotifers.</title>
        <authorList>
            <person name="Franch-Gras L."/>
            <person name="Hahn C."/>
            <person name="Garcia-Roger E.M."/>
            <person name="Carmona M.J."/>
            <person name="Serra M."/>
            <person name="Gomez A."/>
        </authorList>
    </citation>
    <scope>NUCLEOTIDE SEQUENCE [LARGE SCALE GENOMIC DNA]</scope>
    <source>
        <strain evidence="3">HYR1</strain>
    </source>
</reference>
<evidence type="ECO:0000313" key="4">
    <source>
        <dbReference type="Proteomes" id="UP000276133"/>
    </source>
</evidence>
<dbReference type="InterPro" id="IPR005552">
    <property type="entry name" value="Scramblase"/>
</dbReference>
<comment type="caution">
    <text evidence="3">The sequence shown here is derived from an EMBL/GenBank/DDBJ whole genome shotgun (WGS) entry which is preliminary data.</text>
</comment>
<dbReference type="PANTHER" id="PTHR23248:SF63">
    <property type="entry name" value="PHOSPHOLIPID SCRAMBLASE"/>
    <property type="match status" value="1"/>
</dbReference>
<dbReference type="OrthoDB" id="191150at2759"/>
<keyword evidence="2" id="KW-0449">Lipoprotein</keyword>
<protein>
    <recommendedName>
        <fullName evidence="2">Phospholipid scramblase</fullName>
    </recommendedName>
</protein>
<dbReference type="GO" id="GO:0017128">
    <property type="term" value="F:phospholipid scramblase activity"/>
    <property type="evidence" value="ECO:0007669"/>
    <property type="project" value="InterPro"/>
</dbReference>
<organism evidence="3 4">
    <name type="scientific">Brachionus plicatilis</name>
    <name type="common">Marine rotifer</name>
    <name type="synonym">Brachionus muelleri</name>
    <dbReference type="NCBI Taxonomy" id="10195"/>
    <lineage>
        <taxon>Eukaryota</taxon>
        <taxon>Metazoa</taxon>
        <taxon>Spiralia</taxon>
        <taxon>Gnathifera</taxon>
        <taxon>Rotifera</taxon>
        <taxon>Eurotatoria</taxon>
        <taxon>Monogononta</taxon>
        <taxon>Pseudotrocha</taxon>
        <taxon>Ploima</taxon>
        <taxon>Brachionidae</taxon>
        <taxon>Brachionus</taxon>
    </lineage>
</organism>
<dbReference type="Pfam" id="PF03803">
    <property type="entry name" value="Scramblase"/>
    <property type="match status" value="1"/>
</dbReference>
<dbReference type="PANTHER" id="PTHR23248">
    <property type="entry name" value="PHOSPHOLIPID SCRAMBLASE-RELATED"/>
    <property type="match status" value="1"/>
</dbReference>
<feature type="non-terminal residue" evidence="3">
    <location>
        <position position="90"/>
    </location>
</feature>
<proteinExistence type="inferred from homology"/>